<proteinExistence type="predicted"/>
<evidence type="ECO:0000313" key="1">
    <source>
        <dbReference type="EMBL" id="VDP08571.1"/>
    </source>
</evidence>
<dbReference type="Pfam" id="PF10257">
    <property type="entry name" value="RAI16-like"/>
    <property type="match status" value="1"/>
</dbReference>
<sequence length="267" mass="29893">MNISTCRLDSCPVVDRKLIVQIDNKNNSCVTAESCPRIEAFRSHWNQIKAAVSAEGLLCEDTVHLIFNHVDQLIALLISCVKVGDEDDAQARSALRQVVGEERVFDILTTWCVANSSSWKNAIAQQLLKVYETLVSQSAEFVICFRHVFSSLPYLCQTLLGDATLPRDTEECVVFLMHQVCTKMVVVTGDHGPPPDRQHNVFFDLDQGSSSEPSNYISILKLMVPFLFREDRVGQLSRDSLLFVLANFSKIDTVVSYVADESNFCPV</sequence>
<accession>A0A183IQI7</accession>
<name>A0A183IQI7_9BILA</name>
<dbReference type="AlphaFoldDB" id="A0A183IQI7"/>
<organism evidence="3">
    <name type="scientific">Soboliphyme baturini</name>
    <dbReference type="NCBI Taxonomy" id="241478"/>
    <lineage>
        <taxon>Eukaryota</taxon>
        <taxon>Metazoa</taxon>
        <taxon>Ecdysozoa</taxon>
        <taxon>Nematoda</taxon>
        <taxon>Enoplea</taxon>
        <taxon>Dorylaimia</taxon>
        <taxon>Dioctophymatida</taxon>
        <taxon>Dioctophymatoidea</taxon>
        <taxon>Soboliphymatidae</taxon>
        <taxon>Soboliphyme</taxon>
    </lineage>
</organism>
<evidence type="ECO:0000313" key="3">
    <source>
        <dbReference type="WBParaSite" id="SBAD_0000611901-mRNA-1"/>
    </source>
</evidence>
<dbReference type="EMBL" id="UZAM01009323">
    <property type="protein sequence ID" value="VDP08571.1"/>
    <property type="molecule type" value="Genomic_DNA"/>
</dbReference>
<protein>
    <submittedName>
        <fullName evidence="3">LINES_N domain-containing protein</fullName>
    </submittedName>
</protein>
<dbReference type="OrthoDB" id="6287422at2759"/>
<dbReference type="WBParaSite" id="SBAD_0000611901-mRNA-1">
    <property type="protein sequence ID" value="SBAD_0000611901-mRNA-1"/>
    <property type="gene ID" value="SBAD_0000611901"/>
</dbReference>
<gene>
    <name evidence="1" type="ORF">SBAD_LOCUS5885</name>
</gene>
<keyword evidence="2" id="KW-1185">Reference proteome</keyword>
<reference evidence="1 2" key="2">
    <citation type="submission" date="2018-11" db="EMBL/GenBank/DDBJ databases">
        <authorList>
            <consortium name="Pathogen Informatics"/>
        </authorList>
    </citation>
    <scope>NUCLEOTIDE SEQUENCE [LARGE SCALE GENOMIC DNA]</scope>
</reference>
<dbReference type="PANTHER" id="PTHR21705">
    <property type="entry name" value="RAI16 PROTEIN-RELATED"/>
    <property type="match status" value="1"/>
</dbReference>
<dbReference type="InterPro" id="IPR019384">
    <property type="entry name" value="FHIP"/>
</dbReference>
<reference evidence="3" key="1">
    <citation type="submission" date="2016-06" db="UniProtKB">
        <authorList>
            <consortium name="WormBaseParasite"/>
        </authorList>
    </citation>
    <scope>IDENTIFICATION</scope>
</reference>
<dbReference type="PANTHER" id="PTHR21705:SF11">
    <property type="entry name" value="FHIP FAMILY PROTEIN CG3558"/>
    <property type="match status" value="1"/>
</dbReference>
<evidence type="ECO:0000313" key="2">
    <source>
        <dbReference type="Proteomes" id="UP000270296"/>
    </source>
</evidence>
<dbReference type="Proteomes" id="UP000270296">
    <property type="component" value="Unassembled WGS sequence"/>
</dbReference>